<dbReference type="Pfam" id="PF00158">
    <property type="entry name" value="Sigma54_activat"/>
    <property type="match status" value="1"/>
</dbReference>
<dbReference type="InterPro" id="IPR003593">
    <property type="entry name" value="AAA+_ATPase"/>
</dbReference>
<dbReference type="Pfam" id="PF25601">
    <property type="entry name" value="AAA_lid_14"/>
    <property type="match status" value="1"/>
</dbReference>
<dbReference type="InterPro" id="IPR010524">
    <property type="entry name" value="Sig_transdc_resp-reg_PrpR_N"/>
</dbReference>
<dbReference type="Proteomes" id="UP000050482">
    <property type="component" value="Unassembled WGS sequence"/>
</dbReference>
<dbReference type="InterPro" id="IPR058031">
    <property type="entry name" value="AAA_lid_NorR"/>
</dbReference>
<keyword evidence="2" id="KW-0067">ATP-binding</keyword>
<evidence type="ECO:0000256" key="2">
    <source>
        <dbReference type="ARBA" id="ARBA00022840"/>
    </source>
</evidence>
<dbReference type="RefSeq" id="WP_054971156.1">
    <property type="nucleotide sequence ID" value="NZ_LJCO01000096.1"/>
</dbReference>
<comment type="caution">
    <text evidence="6">The sequence shown here is derived from an EMBL/GenBank/DDBJ whole genome shotgun (WGS) entry which is preliminary data.</text>
</comment>
<evidence type="ECO:0000259" key="5">
    <source>
        <dbReference type="PROSITE" id="PS50045"/>
    </source>
</evidence>
<dbReference type="CDD" id="cd00009">
    <property type="entry name" value="AAA"/>
    <property type="match status" value="1"/>
</dbReference>
<dbReference type="SUPFAM" id="SSF46689">
    <property type="entry name" value="Homeodomain-like"/>
    <property type="match status" value="1"/>
</dbReference>
<dbReference type="Gene3D" id="1.10.8.60">
    <property type="match status" value="1"/>
</dbReference>
<dbReference type="AlphaFoldDB" id="A0A0P9EQN5"/>
<dbReference type="InterPro" id="IPR027417">
    <property type="entry name" value="P-loop_NTPase"/>
</dbReference>
<keyword evidence="1" id="KW-0547">Nucleotide-binding</keyword>
<dbReference type="FunFam" id="3.40.50.300:FF:000006">
    <property type="entry name" value="DNA-binding transcriptional regulator NtrC"/>
    <property type="match status" value="1"/>
</dbReference>
<dbReference type="PATRIC" id="fig|471514.4.peg.1709"/>
<organism evidence="6 7">
    <name type="scientific">Alicyclobacillus ferrooxydans</name>
    <dbReference type="NCBI Taxonomy" id="471514"/>
    <lineage>
        <taxon>Bacteria</taxon>
        <taxon>Bacillati</taxon>
        <taxon>Bacillota</taxon>
        <taxon>Bacilli</taxon>
        <taxon>Bacillales</taxon>
        <taxon>Alicyclobacillaceae</taxon>
        <taxon>Alicyclobacillus</taxon>
    </lineage>
</organism>
<dbReference type="GO" id="GO:0005524">
    <property type="term" value="F:ATP binding"/>
    <property type="evidence" value="ECO:0007669"/>
    <property type="project" value="UniProtKB-KW"/>
</dbReference>
<accession>A0A0P9EQN5</accession>
<dbReference type="EMBL" id="LJCO01000096">
    <property type="protein sequence ID" value="KPV40803.1"/>
    <property type="molecule type" value="Genomic_DNA"/>
</dbReference>
<dbReference type="PROSITE" id="PS00675">
    <property type="entry name" value="SIGMA54_INTERACT_1"/>
    <property type="match status" value="1"/>
</dbReference>
<dbReference type="GO" id="GO:0000156">
    <property type="term" value="F:phosphorelay response regulator activity"/>
    <property type="evidence" value="ECO:0007669"/>
    <property type="project" value="InterPro"/>
</dbReference>
<protein>
    <recommendedName>
        <fullName evidence="5">Sigma-54 factor interaction domain-containing protein</fullName>
    </recommendedName>
</protein>
<evidence type="ECO:0000313" key="7">
    <source>
        <dbReference type="Proteomes" id="UP000050482"/>
    </source>
</evidence>
<dbReference type="STRING" id="471514.AN477_21050"/>
<dbReference type="InterPro" id="IPR002197">
    <property type="entry name" value="HTH_Fis"/>
</dbReference>
<dbReference type="PROSITE" id="PS50045">
    <property type="entry name" value="SIGMA54_INTERACT_4"/>
    <property type="match status" value="1"/>
</dbReference>
<dbReference type="SMART" id="SM00382">
    <property type="entry name" value="AAA"/>
    <property type="match status" value="1"/>
</dbReference>
<dbReference type="Gene3D" id="3.40.50.10660">
    <property type="entry name" value="PrpR receptor domain-like"/>
    <property type="match status" value="1"/>
</dbReference>
<dbReference type="SUPFAM" id="SSF52540">
    <property type="entry name" value="P-loop containing nucleoside triphosphate hydrolases"/>
    <property type="match status" value="1"/>
</dbReference>
<dbReference type="Gene3D" id="1.10.10.60">
    <property type="entry name" value="Homeodomain-like"/>
    <property type="match status" value="1"/>
</dbReference>
<keyword evidence="7" id="KW-1185">Reference proteome</keyword>
<dbReference type="Gene3D" id="3.40.50.2300">
    <property type="match status" value="1"/>
</dbReference>
<reference evidence="6 7" key="1">
    <citation type="submission" date="2015-09" db="EMBL/GenBank/DDBJ databases">
        <title>Draft genome sequence of Alicyclobacillus ferrooxydans DSM 22381.</title>
        <authorList>
            <person name="Hemp J."/>
        </authorList>
    </citation>
    <scope>NUCLEOTIDE SEQUENCE [LARGE SCALE GENOMIC DNA]</scope>
    <source>
        <strain evidence="6 7">TC-34</strain>
    </source>
</reference>
<feature type="domain" description="Sigma-54 factor interaction" evidence="5">
    <location>
        <begin position="315"/>
        <end position="547"/>
    </location>
</feature>
<dbReference type="SUPFAM" id="SSF159800">
    <property type="entry name" value="PrpR receptor domain-like"/>
    <property type="match status" value="1"/>
</dbReference>
<keyword evidence="3" id="KW-0805">Transcription regulation</keyword>
<evidence type="ECO:0000313" key="6">
    <source>
        <dbReference type="EMBL" id="KPV40803.1"/>
    </source>
</evidence>
<dbReference type="Pfam" id="PF02954">
    <property type="entry name" value="HTH_8"/>
    <property type="match status" value="1"/>
</dbReference>
<dbReference type="PROSITE" id="PS00676">
    <property type="entry name" value="SIGMA54_INTERACT_2"/>
    <property type="match status" value="1"/>
</dbReference>
<evidence type="ECO:0000256" key="4">
    <source>
        <dbReference type="ARBA" id="ARBA00023163"/>
    </source>
</evidence>
<gene>
    <name evidence="6" type="ORF">AN477_21050</name>
</gene>
<dbReference type="PANTHER" id="PTHR32071">
    <property type="entry name" value="TRANSCRIPTIONAL REGULATORY PROTEIN"/>
    <property type="match status" value="1"/>
</dbReference>
<dbReference type="OrthoDB" id="9762199at2"/>
<dbReference type="Gene3D" id="3.40.50.300">
    <property type="entry name" value="P-loop containing nucleotide triphosphate hydrolases"/>
    <property type="match status" value="1"/>
</dbReference>
<name>A0A0P9EQN5_9BACL</name>
<sequence length="645" mass="72375">MKIVLVAPYKEMVQDAQEVCRMYGELIDIVVGTMAAGLREGKRAVEEGAGVLISRGGTWTMLSEALSVPVVEIAVTPYDVLRALQKARKYGNKIGVAGFANVINSMSEWSNMLNVDVVPIEIHDDTEQTRRRVHEALDQVQVDCLIGDLTTVEYAKEIGIRCVLIESGKEAIWDAIQEAKRIMAARMADRKTFDSLNSALNSVREGLLVLEDGTIQFVNQVVLKIIGRDECVGLPARKCLPAALVRFLLEESGENSSDIIQIGSKLWYTQKNYSLDRNNCFVTFHAVENIESIERHVRRRLSEGGHEARYVFDDLYGQSVKMRKMIAKAINFAQTDSSVLIVGETGTGKEVLAQSIHNASGRVNGPFVAANCAAFSEQLLESELFGYAEGAFTGAKRGGKPGLFELAHGGTIFLDEIGETTLHVQQRLLRVLQERRVMRIGGERVIPVDVRVIAATNQPLWQFVREGKFRQDLFFRLDVLRINTIPLRQRLEDIPELVERLLYQSWYKRKGVGVRPRFDPAVLPHLQAYHWPGNVREVQNMVEYLLAIHTHGCIGHNEIDEWFSHKALIDFDDKNEEASPAAAHSHLNSESLGLLIGKSMEEIERWAIEKTLKETDGDMTKAAAVLGVSRTTLWRKVKQWEDVMA</sequence>
<dbReference type="PRINTS" id="PR01590">
    <property type="entry name" value="HTHFIS"/>
</dbReference>
<keyword evidence="4" id="KW-0804">Transcription</keyword>
<dbReference type="InterPro" id="IPR025662">
    <property type="entry name" value="Sigma_54_int_dom_ATP-bd_1"/>
</dbReference>
<proteinExistence type="predicted"/>
<evidence type="ECO:0000256" key="3">
    <source>
        <dbReference type="ARBA" id="ARBA00023015"/>
    </source>
</evidence>
<dbReference type="PANTHER" id="PTHR32071:SF57">
    <property type="entry name" value="C4-DICARBOXYLATE TRANSPORT TRANSCRIPTIONAL REGULATORY PROTEIN DCTD"/>
    <property type="match status" value="1"/>
</dbReference>
<evidence type="ECO:0000256" key="1">
    <source>
        <dbReference type="ARBA" id="ARBA00022741"/>
    </source>
</evidence>
<dbReference type="GO" id="GO:0043565">
    <property type="term" value="F:sequence-specific DNA binding"/>
    <property type="evidence" value="ECO:0007669"/>
    <property type="project" value="InterPro"/>
</dbReference>
<dbReference type="InterPro" id="IPR025943">
    <property type="entry name" value="Sigma_54_int_dom_ATP-bd_2"/>
</dbReference>
<dbReference type="InterPro" id="IPR002078">
    <property type="entry name" value="Sigma_54_int"/>
</dbReference>
<dbReference type="InterPro" id="IPR009057">
    <property type="entry name" value="Homeodomain-like_sf"/>
</dbReference>
<dbReference type="GO" id="GO:0006355">
    <property type="term" value="P:regulation of DNA-templated transcription"/>
    <property type="evidence" value="ECO:0007669"/>
    <property type="project" value="InterPro"/>
</dbReference>
<dbReference type="Pfam" id="PF06506">
    <property type="entry name" value="PrpR_N"/>
    <property type="match status" value="1"/>
</dbReference>